<evidence type="ECO:0000313" key="3">
    <source>
        <dbReference type="Proteomes" id="UP000673691"/>
    </source>
</evidence>
<name>A0A8H8A168_9FUNG</name>
<comment type="caution">
    <text evidence="2">The sequence shown here is derived from an EMBL/GenBank/DDBJ whole genome shotgun (WGS) entry which is preliminary data.</text>
</comment>
<dbReference type="EMBL" id="JAEFCI010001154">
    <property type="protein sequence ID" value="KAG5463092.1"/>
    <property type="molecule type" value="Genomic_DNA"/>
</dbReference>
<accession>A0A8H8A168</accession>
<dbReference type="OrthoDB" id="10663795at2759"/>
<dbReference type="Proteomes" id="UP000673691">
    <property type="component" value="Unassembled WGS sequence"/>
</dbReference>
<protein>
    <submittedName>
        <fullName evidence="2">Uncharacterized protein</fullName>
    </submittedName>
</protein>
<proteinExistence type="predicted"/>
<feature type="compositionally biased region" description="Gly residues" evidence="1">
    <location>
        <begin position="249"/>
        <end position="265"/>
    </location>
</feature>
<evidence type="ECO:0000256" key="1">
    <source>
        <dbReference type="SAM" id="MobiDB-lite"/>
    </source>
</evidence>
<dbReference type="AlphaFoldDB" id="A0A8H8A168"/>
<feature type="region of interest" description="Disordered" evidence="1">
    <location>
        <begin position="239"/>
        <end position="265"/>
    </location>
</feature>
<keyword evidence="3" id="KW-1185">Reference proteome</keyword>
<sequence>MLTVHPESEQRVQDVLGTIDRAVEWPMVKEKLRAEFNLEDENRMTAVRFPEWILSEKTADLYEILRLFEKKFNELDPRSPYLESLPKDWKNVMYERMCWDGKLTEDWQKVREIAKREGGAAREKAAGAQFLRTNVKIKTQQAEGQTPPMNGNSMKTLTKQMNQLRIFQAPLAKNLESLQTGQTSGGVPGAVAMRCLWGDQVGHSKRFSRDLTNAIRQGLFMTTEGRTTRPDGMVFILPVSGDSRRRPRGGGGGAAPGGGGGGDAR</sequence>
<evidence type="ECO:0000313" key="2">
    <source>
        <dbReference type="EMBL" id="KAG5463092.1"/>
    </source>
</evidence>
<gene>
    <name evidence="2" type="ORF">BJ554DRAFT_1807</name>
</gene>
<organism evidence="2 3">
    <name type="scientific">Olpidium bornovanus</name>
    <dbReference type="NCBI Taxonomy" id="278681"/>
    <lineage>
        <taxon>Eukaryota</taxon>
        <taxon>Fungi</taxon>
        <taxon>Fungi incertae sedis</taxon>
        <taxon>Olpidiomycota</taxon>
        <taxon>Olpidiomycotina</taxon>
        <taxon>Olpidiomycetes</taxon>
        <taxon>Olpidiales</taxon>
        <taxon>Olpidiaceae</taxon>
        <taxon>Olpidium</taxon>
    </lineage>
</organism>
<reference evidence="2 3" key="1">
    <citation type="journal article" name="Sci. Rep.">
        <title>Genome-scale phylogenetic analyses confirm Olpidium as the closest living zoosporic fungus to the non-flagellated, terrestrial fungi.</title>
        <authorList>
            <person name="Chang Y."/>
            <person name="Rochon D."/>
            <person name="Sekimoto S."/>
            <person name="Wang Y."/>
            <person name="Chovatia M."/>
            <person name="Sandor L."/>
            <person name="Salamov A."/>
            <person name="Grigoriev I.V."/>
            <person name="Stajich J.E."/>
            <person name="Spatafora J.W."/>
        </authorList>
    </citation>
    <scope>NUCLEOTIDE SEQUENCE [LARGE SCALE GENOMIC DNA]</scope>
    <source>
        <strain evidence="2">S191</strain>
    </source>
</reference>